<feature type="chain" id="PRO_5002162320" description="SCP domain-containing protein" evidence="1">
    <location>
        <begin position="26"/>
        <end position="270"/>
    </location>
</feature>
<evidence type="ECO:0008006" key="4">
    <source>
        <dbReference type="Google" id="ProtNLM"/>
    </source>
</evidence>
<sequence length="270" mass="29228">MLFKQPCRAFAALVFLFLLIVQVVGAPAKGRKAKLAQVNKAAQRKQHLLKSAQAGAISAHSSVKNAHIRAHISNVAAAAKHEPVRHDPVNNAAEHGQAAQRHREMAQTHLTAAVGHASVAKSLRTDSRPHLWSKVAQFVESKKAAKESHKAQLDHRPALLSSKFMSTAYELQKAAHMQQIASKRASQAGYNGASLLHSVNSGRQVEMADAYREKALISSTFNPPESDVSSVRAELAGAHLIAAHARHWQGHALTSMQRSHDRIAEAALQA</sequence>
<dbReference type="HOGENOM" id="CLU_1102896_0_0_1"/>
<keyword evidence="3" id="KW-1185">Reference proteome</keyword>
<reference evidence="3" key="2">
    <citation type="submission" date="2015-01" db="EMBL/GenBank/DDBJ databases">
        <title>Evolutionary Origins and Diversification of the Mycorrhizal Mutualists.</title>
        <authorList>
            <consortium name="DOE Joint Genome Institute"/>
            <consortium name="Mycorrhizal Genomics Consortium"/>
            <person name="Kohler A."/>
            <person name="Kuo A."/>
            <person name="Nagy L.G."/>
            <person name="Floudas D."/>
            <person name="Copeland A."/>
            <person name="Barry K.W."/>
            <person name="Cichocki N."/>
            <person name="Veneault-Fourrey C."/>
            <person name="LaButti K."/>
            <person name="Lindquist E.A."/>
            <person name="Lipzen A."/>
            <person name="Lundell T."/>
            <person name="Morin E."/>
            <person name="Murat C."/>
            <person name="Riley R."/>
            <person name="Ohm R."/>
            <person name="Sun H."/>
            <person name="Tunlid A."/>
            <person name="Henrissat B."/>
            <person name="Grigoriev I.V."/>
            <person name="Hibbett D.S."/>
            <person name="Martin F."/>
        </authorList>
    </citation>
    <scope>NUCLEOTIDE SEQUENCE [LARGE SCALE GENOMIC DNA]</scope>
    <source>
        <strain evidence="3">h7</strain>
    </source>
</reference>
<organism evidence="2 3">
    <name type="scientific">Hebeloma cylindrosporum</name>
    <dbReference type="NCBI Taxonomy" id="76867"/>
    <lineage>
        <taxon>Eukaryota</taxon>
        <taxon>Fungi</taxon>
        <taxon>Dikarya</taxon>
        <taxon>Basidiomycota</taxon>
        <taxon>Agaricomycotina</taxon>
        <taxon>Agaricomycetes</taxon>
        <taxon>Agaricomycetidae</taxon>
        <taxon>Agaricales</taxon>
        <taxon>Agaricineae</taxon>
        <taxon>Hymenogastraceae</taxon>
        <taxon>Hebeloma</taxon>
    </lineage>
</organism>
<keyword evidence="1" id="KW-0732">Signal</keyword>
<proteinExistence type="predicted"/>
<gene>
    <name evidence="2" type="ORF">M413DRAFT_447477</name>
</gene>
<protein>
    <recommendedName>
        <fullName evidence="4">SCP domain-containing protein</fullName>
    </recommendedName>
</protein>
<name>A0A0C3C6E2_HEBCY</name>
<accession>A0A0C3C6E2</accession>
<evidence type="ECO:0000256" key="1">
    <source>
        <dbReference type="SAM" id="SignalP"/>
    </source>
</evidence>
<feature type="signal peptide" evidence="1">
    <location>
        <begin position="1"/>
        <end position="25"/>
    </location>
</feature>
<evidence type="ECO:0000313" key="3">
    <source>
        <dbReference type="Proteomes" id="UP000053424"/>
    </source>
</evidence>
<dbReference type="Proteomes" id="UP000053424">
    <property type="component" value="Unassembled WGS sequence"/>
</dbReference>
<evidence type="ECO:0000313" key="2">
    <source>
        <dbReference type="EMBL" id="KIM39141.1"/>
    </source>
</evidence>
<dbReference type="EMBL" id="KN831787">
    <property type="protein sequence ID" value="KIM39141.1"/>
    <property type="molecule type" value="Genomic_DNA"/>
</dbReference>
<reference evidence="2 3" key="1">
    <citation type="submission" date="2014-04" db="EMBL/GenBank/DDBJ databases">
        <authorList>
            <consortium name="DOE Joint Genome Institute"/>
            <person name="Kuo A."/>
            <person name="Gay G."/>
            <person name="Dore J."/>
            <person name="Kohler A."/>
            <person name="Nagy L.G."/>
            <person name="Floudas D."/>
            <person name="Copeland A."/>
            <person name="Barry K.W."/>
            <person name="Cichocki N."/>
            <person name="Veneault-Fourrey C."/>
            <person name="LaButti K."/>
            <person name="Lindquist E.A."/>
            <person name="Lipzen A."/>
            <person name="Lundell T."/>
            <person name="Morin E."/>
            <person name="Murat C."/>
            <person name="Sun H."/>
            <person name="Tunlid A."/>
            <person name="Henrissat B."/>
            <person name="Grigoriev I.V."/>
            <person name="Hibbett D.S."/>
            <person name="Martin F."/>
            <person name="Nordberg H.P."/>
            <person name="Cantor M.N."/>
            <person name="Hua S.X."/>
        </authorList>
    </citation>
    <scope>NUCLEOTIDE SEQUENCE [LARGE SCALE GENOMIC DNA]</scope>
    <source>
        <strain evidence="3">h7</strain>
    </source>
</reference>
<dbReference type="AlphaFoldDB" id="A0A0C3C6E2"/>